<evidence type="ECO:0000313" key="2">
    <source>
        <dbReference type="Proteomes" id="UP001433508"/>
    </source>
</evidence>
<dbReference type="Proteomes" id="UP001433508">
    <property type="component" value="Unassembled WGS sequence"/>
</dbReference>
<evidence type="ECO:0000313" key="1">
    <source>
        <dbReference type="EMBL" id="KAK9238960.1"/>
    </source>
</evidence>
<keyword evidence="2" id="KW-1185">Reference proteome</keyword>
<reference evidence="2" key="1">
    <citation type="journal article" date="2024" name="Front. Bioeng. Biotechnol.">
        <title>Genome-scale model development and genomic sequencing of the oleaginous clade Lipomyces.</title>
        <authorList>
            <person name="Czajka J.J."/>
            <person name="Han Y."/>
            <person name="Kim J."/>
            <person name="Mondo S.J."/>
            <person name="Hofstad B.A."/>
            <person name="Robles A."/>
            <person name="Haridas S."/>
            <person name="Riley R."/>
            <person name="LaButti K."/>
            <person name="Pangilinan J."/>
            <person name="Andreopoulos W."/>
            <person name="Lipzen A."/>
            <person name="Yan J."/>
            <person name="Wang M."/>
            <person name="Ng V."/>
            <person name="Grigoriev I.V."/>
            <person name="Spatafora J.W."/>
            <person name="Magnuson J.K."/>
            <person name="Baker S.E."/>
            <person name="Pomraning K.R."/>
        </authorList>
    </citation>
    <scope>NUCLEOTIDE SEQUENCE [LARGE SCALE GENOMIC DNA]</scope>
    <source>
        <strain evidence="2">CBS 7786</strain>
    </source>
</reference>
<sequence length="232" mass="25611">MSVEQSQIPSQNPTEDEQKINTEITDELPSQDQLKSAAVIPIFNGNGQELAFGDLFSSADSGKRTIMVIFIRHFFCGSCQSYIRTLSASIPSPDSLPTGTSLVIIGCGSHTLIPMYAKETACAFPIYSDPSRRLFDILGMTRNLSLGEDAPDYIQESVFTSTVKGMTQMLKRIPAGDALKGGDIKQIGGEFLFDVQASVIDPIWCHRMRHTRDHTEVPTLRNVLRLDLDPKD</sequence>
<protein>
    <submittedName>
        <fullName evidence="1">AhpC/TSA antioxidant enzyme-domain-containing protein</fullName>
    </submittedName>
</protein>
<gene>
    <name evidence="1" type="ORF">V1525DRAFT_455297</name>
</gene>
<comment type="caution">
    <text evidence="1">The sequence shown here is derived from an EMBL/GenBank/DDBJ whole genome shotgun (WGS) entry which is preliminary data.</text>
</comment>
<proteinExistence type="predicted"/>
<name>A0ACC3T5N8_LIPKO</name>
<accession>A0ACC3T5N8</accession>
<dbReference type="EMBL" id="MU971350">
    <property type="protein sequence ID" value="KAK9238960.1"/>
    <property type="molecule type" value="Genomic_DNA"/>
</dbReference>
<organism evidence="1 2">
    <name type="scientific">Lipomyces kononenkoae</name>
    <name type="common">Yeast</name>
    <dbReference type="NCBI Taxonomy" id="34357"/>
    <lineage>
        <taxon>Eukaryota</taxon>
        <taxon>Fungi</taxon>
        <taxon>Dikarya</taxon>
        <taxon>Ascomycota</taxon>
        <taxon>Saccharomycotina</taxon>
        <taxon>Lipomycetes</taxon>
        <taxon>Lipomycetales</taxon>
        <taxon>Lipomycetaceae</taxon>
        <taxon>Lipomyces</taxon>
    </lineage>
</organism>